<dbReference type="Proteomes" id="UP000703661">
    <property type="component" value="Unassembled WGS sequence"/>
</dbReference>
<feature type="compositionally biased region" description="Low complexity" evidence="1">
    <location>
        <begin position="165"/>
        <end position="182"/>
    </location>
</feature>
<feature type="region of interest" description="Disordered" evidence="1">
    <location>
        <begin position="256"/>
        <end position="275"/>
    </location>
</feature>
<feature type="region of interest" description="Disordered" evidence="1">
    <location>
        <begin position="947"/>
        <end position="970"/>
    </location>
</feature>
<keyword evidence="3" id="KW-1185">Reference proteome</keyword>
<evidence type="ECO:0000313" key="2">
    <source>
        <dbReference type="EMBL" id="KAG0023474.1"/>
    </source>
</evidence>
<evidence type="ECO:0000256" key="1">
    <source>
        <dbReference type="SAM" id="MobiDB-lite"/>
    </source>
</evidence>
<feature type="compositionally biased region" description="Low complexity" evidence="1">
    <location>
        <begin position="1361"/>
        <end position="1370"/>
    </location>
</feature>
<feature type="compositionally biased region" description="Polar residues" evidence="1">
    <location>
        <begin position="1372"/>
        <end position="1387"/>
    </location>
</feature>
<protein>
    <submittedName>
        <fullName evidence="2">Uncharacterized protein</fullName>
    </submittedName>
</protein>
<feature type="region of interest" description="Disordered" evidence="1">
    <location>
        <begin position="1178"/>
        <end position="1207"/>
    </location>
</feature>
<organism evidence="2 3">
    <name type="scientific">Entomortierella chlamydospora</name>
    <dbReference type="NCBI Taxonomy" id="101097"/>
    <lineage>
        <taxon>Eukaryota</taxon>
        <taxon>Fungi</taxon>
        <taxon>Fungi incertae sedis</taxon>
        <taxon>Mucoromycota</taxon>
        <taxon>Mortierellomycotina</taxon>
        <taxon>Mortierellomycetes</taxon>
        <taxon>Mortierellales</taxon>
        <taxon>Mortierellaceae</taxon>
        <taxon>Entomortierella</taxon>
    </lineage>
</organism>
<feature type="region of interest" description="Disordered" evidence="1">
    <location>
        <begin position="1348"/>
        <end position="1426"/>
    </location>
</feature>
<sequence>MDMDEYQTIEQRGVQDLVRVSKDEDGLPCVYLRDIDRIFPNTIIITTYGVRIPFSTDSSRTPKQPLRIPYFENRVLEVESDNSALEWSREATATRIAAAAAQAEAAFGHVNTVHTAQLPGILDDDDDGIDMVESGTSSSEVGESEEEEEEEEPLPRRYRGSVSNATTATTTTPTAVAAATTTLSPRPPTQSLRTVHSLTNISPELTSFTRDAPPSFDQISPIAVSPTTSHAHVAASIHHLDILEEQEMEGETLPSYRLIDPGTSQTTPDPESTREVIPPREVIDDPSTRHLVLQRVEIIKRTSQAILSQNYGAESCPHPPLFIILPENPLRWSFSNILHNKMRLHFLCDCCEHQININESVSDRGHSSKRNVHIDPSKGFELRMDQFQDQMLLVKFGHYILSLLRMLQYGVSIDNVFVAAAFDRPVPPVLSASFLGGNAGMDPQLFFRTKLNIERSIAFMEALLGDDYEDEVAEAVSCLDMNDFRILDWIIKRPPYTQSVKSESSTVGNMSPSTANIATMEADREAVLGDVHTGGSGLRKILGPDNRVRWGCQKYYEKHYQNLDRIFSSKLESLQVSLNPHTRSVVLVGASENHLNAKIIAVSKIKALFHVDITLDWSFEMSHLNTLSDILKRESTSVSSVAVKLTKRVPPMFWKKALPTRAGGVQPVGDDQPIGAIVNLIKNRRIRHLILEGDIDLMSVPNISTMDFTNLDILSIMKSSNRGFNYGPNNVNGSGNSIHSNDNLDMNSGAISSTNKGYNQETYISELISFLQSCSFLTELSLGFPDAIPGHVRILQACATSLTRLRRLDLFRVLGSKIVGAGTSSNGGSVINHKLELSASLSARRITRLYMAECKANGEGRVRLLESLEELLTDDGAYLEDLELRFIGFNDRHAHALELGTRPISEQHCTRLRRLVIHGKGLEHRGVSAMGRVLKRATLFSKFNRLSGDSSSSGVNPIADRGNSIGSSSSAQVAVGSTAATAQDSESSAYGNMWERPTLIHLELCSIDSLTDSDWAGLLEDLDLRRLITLHLQGVCFGDRAVAALVKTPDDEDDILDSTSPPQSPISDSFAHSSYTSSSSTSPPPPAFFSSSSPLPLQSLRLSCSALSDNSVKHFQGFLSRLVHLSAVSLHGFRKVTSRQWADLMARISFRWIEVIEIVSYGFDDDCARYLGERIRAREQTPESPTTSTSTNEFTSPSGLALPPYSAQPSTTTVAASVTSTTTTVVVSAAGSSSEPQISRRTSFTSRFFGTIPLNSSNSAAKQKNKDKEKPLPATPATPAQTVPSQKYLEVDLRYTDVSTNGLTLLRSMMIGQAQKVVVKLRDGGDESGDGMDALTLLTEMLNDDKDLGDKSTSHMKARLASPTSPTAASFSIRNSTSSGTVNNGMGSSPPPCGVHTSGGDGQGNPVQRSRPQRRTSAISGFFRRS</sequence>
<dbReference type="InterPro" id="IPR032675">
    <property type="entry name" value="LRR_dom_sf"/>
</dbReference>
<feature type="region of interest" description="Disordered" evidence="1">
    <location>
        <begin position="119"/>
        <end position="194"/>
    </location>
</feature>
<evidence type="ECO:0000313" key="3">
    <source>
        <dbReference type="Proteomes" id="UP000703661"/>
    </source>
</evidence>
<feature type="region of interest" description="Disordered" evidence="1">
    <location>
        <begin position="1255"/>
        <end position="1285"/>
    </location>
</feature>
<feature type="compositionally biased region" description="Polar residues" evidence="1">
    <location>
        <begin position="1405"/>
        <end position="1419"/>
    </location>
</feature>
<feature type="compositionally biased region" description="Low complexity" evidence="1">
    <location>
        <begin position="1275"/>
        <end position="1284"/>
    </location>
</feature>
<feature type="region of interest" description="Disordered" evidence="1">
    <location>
        <begin position="1051"/>
        <end position="1090"/>
    </location>
</feature>
<reference evidence="2" key="1">
    <citation type="journal article" date="2020" name="Fungal Divers.">
        <title>Resolving the Mortierellaceae phylogeny through synthesis of multi-gene phylogenetics and phylogenomics.</title>
        <authorList>
            <person name="Vandepol N."/>
            <person name="Liber J."/>
            <person name="Desiro A."/>
            <person name="Na H."/>
            <person name="Kennedy M."/>
            <person name="Barry K."/>
            <person name="Grigoriev I.V."/>
            <person name="Miller A.N."/>
            <person name="O'Donnell K."/>
            <person name="Stajich J.E."/>
            <person name="Bonito G."/>
        </authorList>
    </citation>
    <scope>NUCLEOTIDE SEQUENCE</scope>
    <source>
        <strain evidence="2">NRRL 2769</strain>
    </source>
</reference>
<comment type="caution">
    <text evidence="2">The sequence shown here is derived from an EMBL/GenBank/DDBJ whole genome shotgun (WGS) entry which is preliminary data.</text>
</comment>
<proteinExistence type="predicted"/>
<feature type="compositionally biased region" description="Acidic residues" evidence="1">
    <location>
        <begin position="142"/>
        <end position="152"/>
    </location>
</feature>
<accession>A0A9P6N355</accession>
<feature type="compositionally biased region" description="Low complexity" evidence="1">
    <location>
        <begin position="1182"/>
        <end position="1198"/>
    </location>
</feature>
<feature type="compositionally biased region" description="Low complexity" evidence="1">
    <location>
        <begin position="132"/>
        <end position="141"/>
    </location>
</feature>
<dbReference type="Gene3D" id="3.80.10.10">
    <property type="entry name" value="Ribonuclease Inhibitor"/>
    <property type="match status" value="1"/>
</dbReference>
<dbReference type="SUPFAM" id="SSF52047">
    <property type="entry name" value="RNI-like"/>
    <property type="match status" value="1"/>
</dbReference>
<gene>
    <name evidence="2" type="ORF">BGZ80_009341</name>
</gene>
<feature type="compositionally biased region" description="Low complexity" evidence="1">
    <location>
        <begin position="1067"/>
        <end position="1081"/>
    </location>
</feature>
<dbReference type="OrthoDB" id="2439872at2759"/>
<dbReference type="EMBL" id="JAAAID010000055">
    <property type="protein sequence ID" value="KAG0023474.1"/>
    <property type="molecule type" value="Genomic_DNA"/>
</dbReference>
<name>A0A9P6N355_9FUNG</name>